<evidence type="ECO:0000313" key="2">
    <source>
        <dbReference type="EMBL" id="CCJ36276.1"/>
    </source>
</evidence>
<organism evidence="2 3">
    <name type="scientific">Methanoculleus bourgensis (strain ATCC 43281 / DSM 3045 / OCM 15 / MS2)</name>
    <name type="common">Methanogenium bourgense</name>
    <dbReference type="NCBI Taxonomy" id="1201294"/>
    <lineage>
        <taxon>Archaea</taxon>
        <taxon>Methanobacteriati</taxon>
        <taxon>Methanobacteriota</taxon>
        <taxon>Stenosarchaea group</taxon>
        <taxon>Methanomicrobia</taxon>
        <taxon>Methanomicrobiales</taxon>
        <taxon>Methanomicrobiaceae</taxon>
        <taxon>Methanoculleus</taxon>
    </lineage>
</organism>
<dbReference type="PATRIC" id="fig|1201294.9.peg.1491"/>
<gene>
    <name evidence="2" type="ordered locus">BN140_1353</name>
</gene>
<sequence length="116" mass="13050">MIWCMIRERHGTPTPDTREMGPDAMRFSIRTVRWMYADKVVNCIGACQAPMLTIDVEMKVLESGQVMQVMTDDPDLAERVRAWADENGHMIEEEHVVAGVTTLIMRKEAAAGAEAK</sequence>
<dbReference type="BioCyc" id="MBOU1201294:BN140_RS06740-MONOMER"/>
<reference evidence="3" key="1">
    <citation type="journal article" date="2012" name="J. Bacteriol.">
        <title>Complete genome sequence of the hydrogenotrophic, methanogenic archaeon Methanoculleus bourgensis strain MS2T, isolated from a sewage sludge digester.</title>
        <authorList>
            <person name="Maus I."/>
            <person name="Wibberg D."/>
            <person name="Stantscheff R."/>
            <person name="Eikmeyer F.G."/>
            <person name="Seffner A."/>
            <person name="Boelter J."/>
            <person name="Szczepanowski R."/>
            <person name="Blom J."/>
            <person name="Jaenicke S."/>
            <person name="Konig H."/>
            <person name="Puhler A."/>
            <person name="Schluter A."/>
        </authorList>
    </citation>
    <scope>NUCLEOTIDE SEQUENCE [LARGE SCALE GENOMIC DNA]</scope>
    <source>
        <strain evidence="3">ATCC 43281 / DSM 3045 / OCM 15 / MS2</strain>
    </source>
</reference>
<dbReference type="InterPro" id="IPR036868">
    <property type="entry name" value="TusA-like_sf"/>
</dbReference>
<dbReference type="InterPro" id="IPR001455">
    <property type="entry name" value="TusA-like"/>
</dbReference>
<evidence type="ECO:0000313" key="3">
    <source>
        <dbReference type="Proteomes" id="UP000009007"/>
    </source>
</evidence>
<dbReference type="KEGG" id="mbg:BN140_1353"/>
<feature type="domain" description="UPF0033" evidence="1">
    <location>
        <begin position="46"/>
        <end position="107"/>
    </location>
</feature>
<name>I7KCV0_METBM</name>
<proteinExistence type="predicted"/>
<accession>I7KCV0</accession>
<dbReference type="EMBL" id="HE964772">
    <property type="protein sequence ID" value="CCJ36276.1"/>
    <property type="molecule type" value="Genomic_DNA"/>
</dbReference>
<evidence type="ECO:0000259" key="1">
    <source>
        <dbReference type="Pfam" id="PF01206"/>
    </source>
</evidence>
<dbReference type="SUPFAM" id="SSF64307">
    <property type="entry name" value="SirA-like"/>
    <property type="match status" value="1"/>
</dbReference>
<dbReference type="Gene3D" id="3.30.110.40">
    <property type="entry name" value="TusA-like domain"/>
    <property type="match status" value="1"/>
</dbReference>
<dbReference type="HOGENOM" id="CLU_168719_0_0_2"/>
<dbReference type="AlphaFoldDB" id="I7KCV0"/>
<dbReference type="Pfam" id="PF01206">
    <property type="entry name" value="TusA"/>
    <property type="match status" value="1"/>
</dbReference>
<dbReference type="STRING" id="1201294.BN140_1353"/>
<keyword evidence="3" id="KW-1185">Reference proteome</keyword>
<dbReference type="Proteomes" id="UP000009007">
    <property type="component" value="Chromosome I"/>
</dbReference>
<protein>
    <recommendedName>
        <fullName evidence="1">UPF0033 domain-containing protein</fullName>
    </recommendedName>
</protein>